<evidence type="ECO:0000256" key="1">
    <source>
        <dbReference type="ARBA" id="ARBA00007092"/>
    </source>
</evidence>
<feature type="binding site" evidence="9">
    <location>
        <position position="181"/>
    </location>
    <ligand>
        <name>Mg(2+)</name>
        <dbReference type="ChEBI" id="CHEBI:18420"/>
        <label>1</label>
    </ligand>
</feature>
<feature type="region of interest" description="Disordered" evidence="13">
    <location>
        <begin position="462"/>
        <end position="554"/>
    </location>
</feature>
<dbReference type="GO" id="GO:0006284">
    <property type="term" value="P:base-excision repair"/>
    <property type="evidence" value="ECO:0007669"/>
    <property type="project" value="TreeGrafter"/>
</dbReference>
<evidence type="ECO:0000256" key="3">
    <source>
        <dbReference type="ARBA" id="ARBA00022771"/>
    </source>
</evidence>
<feature type="binding site" evidence="9">
    <location>
        <position position="280"/>
    </location>
    <ligand>
        <name>Mg(2+)</name>
        <dbReference type="ChEBI" id="CHEBI:18420"/>
        <label>1</label>
    </ligand>
</feature>
<dbReference type="PROSITE" id="PS51435">
    <property type="entry name" value="AP_NUCLEASE_F1_4"/>
    <property type="match status" value="1"/>
</dbReference>
<keyword evidence="16" id="KW-1185">Reference proteome</keyword>
<keyword evidence="4" id="KW-0378">Hydrolase</keyword>
<dbReference type="InterPro" id="IPR005135">
    <property type="entry name" value="Endo/exonuclease/phosphatase"/>
</dbReference>
<accession>A0A316WC54</accession>
<keyword evidence="12" id="KW-0234">DNA repair</keyword>
<dbReference type="GO" id="GO:0008311">
    <property type="term" value="F:double-stranded DNA 3'-5' DNA exonuclease activity"/>
    <property type="evidence" value="ECO:0007669"/>
    <property type="project" value="TreeGrafter"/>
</dbReference>
<feature type="active site" description="Proton acceptor" evidence="8">
    <location>
        <position position="281"/>
    </location>
</feature>
<dbReference type="EMBL" id="KZ819355">
    <property type="protein sequence ID" value="PWN45483.1"/>
    <property type="molecule type" value="Genomic_DNA"/>
</dbReference>
<dbReference type="NCBIfam" id="TIGR00633">
    <property type="entry name" value="xth"/>
    <property type="match status" value="1"/>
</dbReference>
<dbReference type="PANTHER" id="PTHR22748:SF4">
    <property type="entry name" value="DNA-(APURINIC OR APYRIMIDINIC SITE) ENDONUCLEASE 2"/>
    <property type="match status" value="1"/>
</dbReference>
<evidence type="ECO:0000256" key="7">
    <source>
        <dbReference type="ARBA" id="ARBA00023242"/>
    </source>
</evidence>
<dbReference type="Pfam" id="PF03372">
    <property type="entry name" value="Exo_endo_phos"/>
    <property type="match status" value="1"/>
</dbReference>
<comment type="similarity">
    <text evidence="1 12">Belongs to the DNA repair enzymes AP/ExoA family.</text>
</comment>
<feature type="binding site" evidence="9">
    <location>
        <position position="281"/>
    </location>
    <ligand>
        <name>Mg(2+)</name>
        <dbReference type="ChEBI" id="CHEBI:18420"/>
        <label>1</label>
    </ligand>
</feature>
<dbReference type="SUPFAM" id="SSF56219">
    <property type="entry name" value="DNase I-like"/>
    <property type="match status" value="1"/>
</dbReference>
<feature type="domain" description="GRF-type" evidence="14">
    <location>
        <begin position="576"/>
        <end position="635"/>
    </location>
</feature>
<dbReference type="OrthoDB" id="391817at2759"/>
<feature type="compositionally biased region" description="Low complexity" evidence="13">
    <location>
        <begin position="396"/>
        <end position="409"/>
    </location>
</feature>
<proteinExistence type="inferred from homology"/>
<dbReference type="GO" id="GO:0005634">
    <property type="term" value="C:nucleus"/>
    <property type="evidence" value="ECO:0007669"/>
    <property type="project" value="TreeGrafter"/>
</dbReference>
<dbReference type="EC" id="3.1.-.-" evidence="12"/>
<evidence type="ECO:0000256" key="9">
    <source>
        <dbReference type="PIRSR" id="PIRSR604808-2"/>
    </source>
</evidence>
<dbReference type="AlphaFoldDB" id="A0A316WC54"/>
<feature type="compositionally biased region" description="Basic and acidic residues" evidence="13">
    <location>
        <begin position="360"/>
        <end position="371"/>
    </location>
</feature>
<dbReference type="PANTHER" id="PTHR22748">
    <property type="entry name" value="AP ENDONUCLEASE"/>
    <property type="match status" value="1"/>
</dbReference>
<organism evidence="15 16">
    <name type="scientific">Ceraceosorus guamensis</name>
    <dbReference type="NCBI Taxonomy" id="1522189"/>
    <lineage>
        <taxon>Eukaryota</taxon>
        <taxon>Fungi</taxon>
        <taxon>Dikarya</taxon>
        <taxon>Basidiomycota</taxon>
        <taxon>Ustilaginomycotina</taxon>
        <taxon>Exobasidiomycetes</taxon>
        <taxon>Ceraceosorales</taxon>
        <taxon>Ceraceosoraceae</taxon>
        <taxon>Ceraceosorus</taxon>
    </lineage>
</organism>
<keyword evidence="9" id="KW-0464">Manganese</keyword>
<keyword evidence="5" id="KW-0862">Zinc</keyword>
<evidence type="ECO:0000256" key="11">
    <source>
        <dbReference type="PROSITE-ProRule" id="PRU01343"/>
    </source>
</evidence>
<gene>
    <name evidence="15" type="ORF">IE81DRAFT_320245</name>
</gene>
<dbReference type="GO" id="GO:0008081">
    <property type="term" value="F:phosphoric diester hydrolase activity"/>
    <property type="evidence" value="ECO:0007669"/>
    <property type="project" value="TreeGrafter"/>
</dbReference>
<dbReference type="InterPro" id="IPR010666">
    <property type="entry name" value="Znf_GRF"/>
</dbReference>
<dbReference type="InParanoid" id="A0A316WC54"/>
<feature type="compositionally biased region" description="Low complexity" evidence="13">
    <location>
        <begin position="344"/>
        <end position="354"/>
    </location>
</feature>
<dbReference type="Proteomes" id="UP000245783">
    <property type="component" value="Unassembled WGS sequence"/>
</dbReference>
<name>A0A316WC54_9BASI</name>
<feature type="compositionally biased region" description="Basic and acidic residues" evidence="13">
    <location>
        <begin position="468"/>
        <end position="486"/>
    </location>
</feature>
<evidence type="ECO:0000256" key="12">
    <source>
        <dbReference type="RuleBase" id="RU362131"/>
    </source>
</evidence>
<feature type="region of interest" description="Disordered" evidence="13">
    <location>
        <begin position="344"/>
        <end position="421"/>
    </location>
</feature>
<evidence type="ECO:0000256" key="4">
    <source>
        <dbReference type="ARBA" id="ARBA00022801"/>
    </source>
</evidence>
<evidence type="ECO:0000313" key="16">
    <source>
        <dbReference type="Proteomes" id="UP000245783"/>
    </source>
</evidence>
<protein>
    <recommendedName>
        <fullName evidence="12">DNA-(apurinic or apyrimidinic site) endonuclease</fullName>
        <ecNumber evidence="12">3.1.-.-</ecNumber>
    </recommendedName>
</protein>
<feature type="compositionally biased region" description="Basic and acidic residues" evidence="13">
    <location>
        <begin position="691"/>
        <end position="708"/>
    </location>
</feature>
<feature type="binding site" evidence="9">
    <location>
        <position position="42"/>
    </location>
    <ligand>
        <name>Mg(2+)</name>
        <dbReference type="ChEBI" id="CHEBI:18420"/>
        <label>1</label>
    </ligand>
</feature>
<reference evidence="15 16" key="1">
    <citation type="journal article" date="2018" name="Mol. Biol. Evol.">
        <title>Broad Genomic Sampling Reveals a Smut Pathogenic Ancestry of the Fungal Clade Ustilaginomycotina.</title>
        <authorList>
            <person name="Kijpornyongpan T."/>
            <person name="Mondo S.J."/>
            <person name="Barry K."/>
            <person name="Sandor L."/>
            <person name="Lee J."/>
            <person name="Lipzen A."/>
            <person name="Pangilinan J."/>
            <person name="LaButti K."/>
            <person name="Hainaut M."/>
            <person name="Henrissat B."/>
            <person name="Grigoriev I.V."/>
            <person name="Spatafora J.W."/>
            <person name="Aime M.C."/>
        </authorList>
    </citation>
    <scope>NUCLEOTIDE SEQUENCE [LARGE SCALE GENOMIC DNA]</scope>
    <source>
        <strain evidence="15 16">MCA 4658</strain>
    </source>
</reference>
<sequence length="715" mass="78422">MRIVTWNVNGLKTIRHYRPWINLSSWSDCLDHLEADIVCFQEVKATRKVVLNDRDMCLPQAYTSYFDLHPTKGYSGVVTYIKDSSCRPRAAERGITGTIAQPRSIGCYPDPRDEAVWESIDAEGRACVIDCGLFVLFNLYCPNETDESRREYKMAFNAALQERAHRLLDAGRHVIILGDINVAHLPIDHCDSVGRESASDFLSAHPARAWLDSFLAPRGRFHDVTRMKHPGRKGMYTVWNTLIDARPANYGTRIDYILIDEGLIPWFKDSDVAQDVYGSDHCPVWIDLHDEIIDRNGKKNHLRDVLGGGEAHAARKAPPLASCNWPELSQRGIKSFFGGSAASPAPVASGQVSPQLGEPDTSRAAHDDKMELSTSTSVSRNSASPIKPNSPSQVDTFPASPSATTSASTAKRRKSDANIFAKGRSSSKLLIASNSRESKANGRDKDQGQLKLKSFFYKASGETAEASRVAKEPATHHIDMTKEDSPRTPLPQSSVDTSSSITRHELEQLNAPRVDTQQSSSADAGLTDADGGKITEGQEVASGSQAKDAPADDAATRVSTSLAWGSIFAPPPAPLCRVHDEVCTAWTVNKSGPNHGRKFYLCSRPVGHGYERSGRDKKDVDRQYRCDFFCWANEGRAKAARASARSRVENNAGKEPGGEATLRDVACTAPALGSGDKRGRSFGKRSSSDSVKAEDRSPIQRSDDDVKEAHKRVKW</sequence>
<dbReference type="PROSITE" id="PS51999">
    <property type="entry name" value="ZF_GRF"/>
    <property type="match status" value="1"/>
</dbReference>
<feature type="site" description="Transition state stabilizer" evidence="10">
    <location>
        <position position="181"/>
    </location>
</feature>
<feature type="site" description="Interaction with DNA substrate" evidence="10">
    <location>
        <position position="281"/>
    </location>
</feature>
<feature type="site" description="Important for catalytic activity" evidence="10">
    <location>
        <position position="255"/>
    </location>
</feature>
<dbReference type="GO" id="GO:0008270">
    <property type="term" value="F:zinc ion binding"/>
    <property type="evidence" value="ECO:0007669"/>
    <property type="project" value="UniProtKB-KW"/>
</dbReference>
<dbReference type="InterPro" id="IPR036691">
    <property type="entry name" value="Endo/exonu/phosph_ase_sf"/>
</dbReference>
<evidence type="ECO:0000256" key="2">
    <source>
        <dbReference type="ARBA" id="ARBA00022723"/>
    </source>
</evidence>
<evidence type="ECO:0000256" key="10">
    <source>
        <dbReference type="PIRSR" id="PIRSR604808-3"/>
    </source>
</evidence>
<dbReference type="CDD" id="cd09088">
    <property type="entry name" value="Ape2-like_AP-endo"/>
    <property type="match status" value="1"/>
</dbReference>
<comment type="cofactor">
    <cofactor evidence="9 12">
        <name>Mg(2+)</name>
        <dbReference type="ChEBI" id="CHEBI:18420"/>
    </cofactor>
    <cofactor evidence="9 12">
        <name>Mn(2+)</name>
        <dbReference type="ChEBI" id="CHEBI:29035"/>
    </cofactor>
    <text evidence="9 12">Probably binds two magnesium or manganese ions per subunit.</text>
</comment>
<feature type="region of interest" description="Disordered" evidence="13">
    <location>
        <begin position="642"/>
        <end position="715"/>
    </location>
</feature>
<keyword evidence="12" id="KW-0227">DNA damage</keyword>
<feature type="binding site" evidence="9">
    <location>
        <position position="179"/>
    </location>
    <ligand>
        <name>Mg(2+)</name>
        <dbReference type="ChEBI" id="CHEBI:18420"/>
        <label>1</label>
    </ligand>
</feature>
<evidence type="ECO:0000256" key="13">
    <source>
        <dbReference type="SAM" id="MobiDB-lite"/>
    </source>
</evidence>
<dbReference type="GeneID" id="37034832"/>
<evidence type="ECO:0000259" key="14">
    <source>
        <dbReference type="PROSITE" id="PS51999"/>
    </source>
</evidence>
<keyword evidence="6 9" id="KW-0460">Magnesium</keyword>
<keyword evidence="3 11" id="KW-0863">Zinc-finger</keyword>
<dbReference type="InterPro" id="IPR004808">
    <property type="entry name" value="AP_endonuc_1"/>
</dbReference>
<feature type="compositionally biased region" description="Polar residues" evidence="13">
    <location>
        <begin position="490"/>
        <end position="501"/>
    </location>
</feature>
<evidence type="ECO:0000256" key="6">
    <source>
        <dbReference type="ARBA" id="ARBA00022842"/>
    </source>
</evidence>
<keyword evidence="2 9" id="KW-0479">Metal-binding</keyword>
<dbReference type="RefSeq" id="XP_025372643.1">
    <property type="nucleotide sequence ID" value="XM_025512962.1"/>
</dbReference>
<evidence type="ECO:0000313" key="15">
    <source>
        <dbReference type="EMBL" id="PWN45483.1"/>
    </source>
</evidence>
<dbReference type="GO" id="GO:0003906">
    <property type="term" value="F:DNA-(apurinic or apyrimidinic site) endonuclease activity"/>
    <property type="evidence" value="ECO:0007669"/>
    <property type="project" value="TreeGrafter"/>
</dbReference>
<dbReference type="STRING" id="1522189.A0A316WC54"/>
<feature type="compositionally biased region" description="Low complexity" evidence="13">
    <location>
        <begin position="373"/>
        <end position="384"/>
    </location>
</feature>
<feature type="binding site" evidence="9">
    <location>
        <position position="7"/>
    </location>
    <ligand>
        <name>Mg(2+)</name>
        <dbReference type="ChEBI" id="CHEBI:18420"/>
        <label>1</label>
    </ligand>
</feature>
<dbReference type="Pfam" id="PF06839">
    <property type="entry name" value="Zn_ribbon_GRF"/>
    <property type="match status" value="1"/>
</dbReference>
<dbReference type="FunCoup" id="A0A316WC54">
    <property type="interactions" value="585"/>
</dbReference>
<dbReference type="Gene3D" id="3.60.10.10">
    <property type="entry name" value="Endonuclease/exonuclease/phosphatase"/>
    <property type="match status" value="1"/>
</dbReference>
<feature type="active site" evidence="8">
    <location>
        <position position="140"/>
    </location>
</feature>
<keyword evidence="7" id="KW-0539">Nucleus</keyword>
<evidence type="ECO:0000256" key="5">
    <source>
        <dbReference type="ARBA" id="ARBA00022833"/>
    </source>
</evidence>
<evidence type="ECO:0000256" key="8">
    <source>
        <dbReference type="PIRSR" id="PIRSR604808-1"/>
    </source>
</evidence>
<feature type="active site" description="Proton donor/acceptor" evidence="8">
    <location>
        <position position="179"/>
    </location>
</feature>